<keyword evidence="3" id="KW-1185">Reference proteome</keyword>
<feature type="region of interest" description="Disordered" evidence="1">
    <location>
        <begin position="27"/>
        <end position="82"/>
    </location>
</feature>
<reference evidence="2" key="2">
    <citation type="submission" date="2020-11" db="EMBL/GenBank/DDBJ databases">
        <authorList>
            <person name="McCartney M.A."/>
            <person name="Auch B."/>
            <person name="Kono T."/>
            <person name="Mallez S."/>
            <person name="Becker A."/>
            <person name="Gohl D.M."/>
            <person name="Silverstein K.A.T."/>
            <person name="Koren S."/>
            <person name="Bechman K.B."/>
            <person name="Herman A."/>
            <person name="Abrahante J.E."/>
            <person name="Garbe J."/>
        </authorList>
    </citation>
    <scope>NUCLEOTIDE SEQUENCE</scope>
    <source>
        <strain evidence="2">Duluth1</strain>
        <tissue evidence="2">Whole animal</tissue>
    </source>
</reference>
<name>A0A9D4BIK3_DREPO</name>
<reference evidence="2" key="1">
    <citation type="journal article" date="2019" name="bioRxiv">
        <title>The Genome of the Zebra Mussel, Dreissena polymorpha: A Resource for Invasive Species Research.</title>
        <authorList>
            <person name="McCartney M.A."/>
            <person name="Auch B."/>
            <person name="Kono T."/>
            <person name="Mallez S."/>
            <person name="Zhang Y."/>
            <person name="Obille A."/>
            <person name="Becker A."/>
            <person name="Abrahante J.E."/>
            <person name="Garbe J."/>
            <person name="Badalamenti J.P."/>
            <person name="Herman A."/>
            <person name="Mangelson H."/>
            <person name="Liachko I."/>
            <person name="Sullivan S."/>
            <person name="Sone E.D."/>
            <person name="Koren S."/>
            <person name="Silverstein K.A.T."/>
            <person name="Beckman K.B."/>
            <person name="Gohl D.M."/>
        </authorList>
    </citation>
    <scope>NUCLEOTIDE SEQUENCE</scope>
    <source>
        <strain evidence="2">Duluth1</strain>
        <tissue evidence="2">Whole animal</tissue>
    </source>
</reference>
<evidence type="ECO:0000313" key="2">
    <source>
        <dbReference type="EMBL" id="KAH3704625.1"/>
    </source>
</evidence>
<gene>
    <name evidence="2" type="ORF">DPMN_079684</name>
</gene>
<sequence length="135" mass="15360">MKWTSRSNKYYFQDDVAFKKPASVRDIEDMGSSSGSSSPRVTISNKRKRTSDDHSQSQDESQLDGSQSWRDVLGTPPSQGTTKVGAVEKWVLMHVRKVSSQFSLFGPGRHFPILWYCLFVWTSQANPGRHLTHMH</sequence>
<comment type="caution">
    <text evidence="2">The sequence shown here is derived from an EMBL/GenBank/DDBJ whole genome shotgun (WGS) entry which is preliminary data.</text>
</comment>
<accession>A0A9D4BIK3</accession>
<organism evidence="2 3">
    <name type="scientific">Dreissena polymorpha</name>
    <name type="common">Zebra mussel</name>
    <name type="synonym">Mytilus polymorpha</name>
    <dbReference type="NCBI Taxonomy" id="45954"/>
    <lineage>
        <taxon>Eukaryota</taxon>
        <taxon>Metazoa</taxon>
        <taxon>Spiralia</taxon>
        <taxon>Lophotrochozoa</taxon>
        <taxon>Mollusca</taxon>
        <taxon>Bivalvia</taxon>
        <taxon>Autobranchia</taxon>
        <taxon>Heteroconchia</taxon>
        <taxon>Euheterodonta</taxon>
        <taxon>Imparidentia</taxon>
        <taxon>Neoheterodontei</taxon>
        <taxon>Myida</taxon>
        <taxon>Dreissenoidea</taxon>
        <taxon>Dreissenidae</taxon>
        <taxon>Dreissena</taxon>
    </lineage>
</organism>
<evidence type="ECO:0000256" key="1">
    <source>
        <dbReference type="SAM" id="MobiDB-lite"/>
    </source>
</evidence>
<proteinExistence type="predicted"/>
<dbReference type="Proteomes" id="UP000828390">
    <property type="component" value="Unassembled WGS sequence"/>
</dbReference>
<dbReference type="EMBL" id="JAIWYP010000015">
    <property type="protein sequence ID" value="KAH3704625.1"/>
    <property type="molecule type" value="Genomic_DNA"/>
</dbReference>
<dbReference type="AlphaFoldDB" id="A0A9D4BIK3"/>
<evidence type="ECO:0000313" key="3">
    <source>
        <dbReference type="Proteomes" id="UP000828390"/>
    </source>
</evidence>
<protein>
    <submittedName>
        <fullName evidence="2">Uncharacterized protein</fullName>
    </submittedName>
</protein>